<organism evidence="2 3">
    <name type="scientific">Desulfosarcina alkanivorans</name>
    <dbReference type="NCBI Taxonomy" id="571177"/>
    <lineage>
        <taxon>Bacteria</taxon>
        <taxon>Pseudomonadati</taxon>
        <taxon>Thermodesulfobacteriota</taxon>
        <taxon>Desulfobacteria</taxon>
        <taxon>Desulfobacterales</taxon>
        <taxon>Desulfosarcinaceae</taxon>
        <taxon>Desulfosarcina</taxon>
    </lineage>
</organism>
<accession>A0A5K7YCE9</accession>
<evidence type="ECO:0008006" key="4">
    <source>
        <dbReference type="Google" id="ProtNLM"/>
    </source>
</evidence>
<sequence length="435" mass="48261">MTPFRTLRNFLLSAMLAVVLTPCPLAAFDAGMQWGGHLKALGDLRWPEAHAFPDVDPPAPLTDGTLEFRLTQLTSLPWAIDLETHYEAICHGGDGVRNARMVDLAMPGTPLPLPLPDPDRLDRRRLMDLTATLDTGSSHICYHRLDRLNLTVLPDWGMVRVGRQAVTWGDGFVFNPMDLFNPFAPTDIERDYKTGDDMALTQVLFENGDDLQALVAPRRDPETGDVSSDHQSLAVKAHIRIGGRDLDLMASRHYRDVVGGWGLSGYAGDAAWRINATWTDLDHPAARRDDYLSLVANVDFSWVWWQHNFYGFVEYYFNGLGDTDYPAALADPAVVERIDRGELFVLGKNYLTGQLQAEVHPLFNLFFNVILNAADPSAVMQAWGQWDAAENLRVVVGAKLAAGADGTEFGGFDLPETGIRIGVADTVYSRITLFF</sequence>
<dbReference type="RefSeq" id="WP_155315394.1">
    <property type="nucleotide sequence ID" value="NZ_AP021874.1"/>
</dbReference>
<reference evidence="2 3" key="1">
    <citation type="submission" date="2019-11" db="EMBL/GenBank/DDBJ databases">
        <title>Comparative genomics of hydrocarbon-degrading Desulfosarcina strains.</title>
        <authorList>
            <person name="Watanabe M."/>
            <person name="Kojima H."/>
            <person name="Fukui M."/>
        </authorList>
    </citation>
    <scope>NUCLEOTIDE SEQUENCE [LARGE SCALE GENOMIC DNA]</scope>
    <source>
        <strain evidence="2 3">PL12</strain>
    </source>
</reference>
<evidence type="ECO:0000313" key="3">
    <source>
        <dbReference type="Proteomes" id="UP000427906"/>
    </source>
</evidence>
<gene>
    <name evidence="2" type="ORF">DSCA_10320</name>
</gene>
<keyword evidence="3" id="KW-1185">Reference proteome</keyword>
<evidence type="ECO:0000256" key="1">
    <source>
        <dbReference type="SAM" id="SignalP"/>
    </source>
</evidence>
<proteinExistence type="predicted"/>
<name>A0A5K7YCE9_9BACT</name>
<keyword evidence="1" id="KW-0732">Signal</keyword>
<feature type="signal peptide" evidence="1">
    <location>
        <begin position="1"/>
        <end position="27"/>
    </location>
</feature>
<dbReference type="AlphaFoldDB" id="A0A5K7YCE9"/>
<dbReference type="Proteomes" id="UP000427906">
    <property type="component" value="Chromosome"/>
</dbReference>
<dbReference type="KEGG" id="dalk:DSCA_10320"/>
<dbReference type="EMBL" id="AP021874">
    <property type="protein sequence ID" value="BBO67102.1"/>
    <property type="molecule type" value="Genomic_DNA"/>
</dbReference>
<dbReference type="OrthoDB" id="5289878at2"/>
<evidence type="ECO:0000313" key="2">
    <source>
        <dbReference type="EMBL" id="BBO67102.1"/>
    </source>
</evidence>
<protein>
    <recommendedName>
        <fullName evidence="4">Alginate export domain-containing protein</fullName>
    </recommendedName>
</protein>
<feature type="chain" id="PRO_5024344600" description="Alginate export domain-containing protein" evidence="1">
    <location>
        <begin position="28"/>
        <end position="435"/>
    </location>
</feature>